<evidence type="ECO:0000256" key="2">
    <source>
        <dbReference type="ARBA" id="ARBA00022729"/>
    </source>
</evidence>
<dbReference type="GO" id="GO:0004185">
    <property type="term" value="F:serine-type carboxypeptidase activity"/>
    <property type="evidence" value="ECO:0007669"/>
    <property type="project" value="InterPro"/>
</dbReference>
<evidence type="ECO:0000256" key="3">
    <source>
        <dbReference type="ARBA" id="ARBA00023145"/>
    </source>
</evidence>
<dbReference type="GO" id="GO:0006508">
    <property type="term" value="P:proteolysis"/>
    <property type="evidence" value="ECO:0007669"/>
    <property type="project" value="InterPro"/>
</dbReference>
<dbReference type="AlphaFoldDB" id="A0A453MTF0"/>
<evidence type="ECO:0000313" key="5">
    <source>
        <dbReference type="EnsemblPlants" id="AET6Gv20068300.20"/>
    </source>
</evidence>
<keyword evidence="4" id="KW-0325">Glycoprotein</keyword>
<dbReference type="FunFam" id="3.40.50.12670:FF:000001">
    <property type="entry name" value="Carboxypeptidase"/>
    <property type="match status" value="1"/>
</dbReference>
<dbReference type="Gramene" id="AET6Gv20068300.20">
    <property type="protein sequence ID" value="AET6Gv20068300.20"/>
    <property type="gene ID" value="AET6Gv20068300"/>
</dbReference>
<dbReference type="InterPro" id="IPR033124">
    <property type="entry name" value="Ser_caboxypep_his_AS"/>
</dbReference>
<dbReference type="PROSITE" id="PS00560">
    <property type="entry name" value="CARBOXYPEPT_SER_HIS"/>
    <property type="match status" value="1"/>
</dbReference>
<sequence>MVPYHGCGTILTHGPKLPASCSSTRPSAPGFPSPGIPQAIMLEKSLLRCSSKSSSPSGPLSIHITSQIISTSEETRPVERSFHFSRRRSQKGYLVGNPGTGESIDFESRVPFLHGMGIISDQLYETIMEHCHGEVYTNPKTALCAQASDRFDRNYGTYLSYFWANNNITRDALGIKKGSKDEWVRCHEGDLPYSFDIKSTIKYHRNMTLKGYPALVYSGDHDSAVPFLGTQSWVRSLNFPIVDEWRAWHLDGQSAGFTITYTNNLTFATVKGGGHTAPEFQPERCLAMFRRWVCREPL</sequence>
<protein>
    <submittedName>
        <fullName evidence="5">Uncharacterized protein</fullName>
    </submittedName>
</protein>
<dbReference type="GO" id="GO:0019748">
    <property type="term" value="P:secondary metabolic process"/>
    <property type="evidence" value="ECO:0007669"/>
    <property type="project" value="TreeGrafter"/>
</dbReference>
<dbReference type="Pfam" id="PF00450">
    <property type="entry name" value="Peptidase_S10"/>
    <property type="match status" value="2"/>
</dbReference>
<reference evidence="5" key="4">
    <citation type="submission" date="2019-03" db="UniProtKB">
        <authorList>
            <consortium name="EnsemblPlants"/>
        </authorList>
    </citation>
    <scope>IDENTIFICATION</scope>
</reference>
<reference evidence="6" key="2">
    <citation type="journal article" date="2017" name="Nat. Plants">
        <title>The Aegilops tauschii genome reveals multiple impacts of transposons.</title>
        <authorList>
            <person name="Zhao G."/>
            <person name="Zou C."/>
            <person name="Li K."/>
            <person name="Wang K."/>
            <person name="Li T."/>
            <person name="Gao L."/>
            <person name="Zhang X."/>
            <person name="Wang H."/>
            <person name="Yang Z."/>
            <person name="Liu X."/>
            <person name="Jiang W."/>
            <person name="Mao L."/>
            <person name="Kong X."/>
            <person name="Jiao Y."/>
            <person name="Jia J."/>
        </authorList>
    </citation>
    <scope>NUCLEOTIDE SEQUENCE [LARGE SCALE GENOMIC DNA]</scope>
    <source>
        <strain evidence="6">cv. AL8/78</strain>
    </source>
</reference>
<name>A0A453MTF0_AEGTS</name>
<reference evidence="5" key="5">
    <citation type="journal article" date="2021" name="G3 (Bethesda)">
        <title>Aegilops tauschii genome assembly Aet v5.0 features greater sequence contiguity and improved annotation.</title>
        <authorList>
            <person name="Wang L."/>
            <person name="Zhu T."/>
            <person name="Rodriguez J.C."/>
            <person name="Deal K.R."/>
            <person name="Dubcovsky J."/>
            <person name="McGuire P.E."/>
            <person name="Lux T."/>
            <person name="Spannagl M."/>
            <person name="Mayer K.F.X."/>
            <person name="Baldrich P."/>
            <person name="Meyers B.C."/>
            <person name="Huo N."/>
            <person name="Gu Y.Q."/>
            <person name="Zhou H."/>
            <person name="Devos K.M."/>
            <person name="Bennetzen J.L."/>
            <person name="Unver T."/>
            <person name="Budak H."/>
            <person name="Gulick P.J."/>
            <person name="Galiba G."/>
            <person name="Kalapos B."/>
            <person name="Nelson D.R."/>
            <person name="Li P."/>
            <person name="You F.M."/>
            <person name="Luo M.C."/>
            <person name="Dvorak J."/>
        </authorList>
    </citation>
    <scope>NUCLEOTIDE SEQUENCE [LARGE SCALE GENOMIC DNA]</scope>
    <source>
        <strain evidence="5">cv. AL8/78</strain>
    </source>
</reference>
<evidence type="ECO:0000313" key="6">
    <source>
        <dbReference type="Proteomes" id="UP000015105"/>
    </source>
</evidence>
<keyword evidence="3" id="KW-0865">Zymogen</keyword>
<keyword evidence="2" id="KW-0732">Signal</keyword>
<proteinExistence type="inferred from homology"/>
<dbReference type="PANTHER" id="PTHR11802:SF46">
    <property type="entry name" value="CARBOXYPEPTIDASE"/>
    <property type="match status" value="1"/>
</dbReference>
<accession>A0A453MTF0</accession>
<evidence type="ECO:0000256" key="1">
    <source>
        <dbReference type="ARBA" id="ARBA00009431"/>
    </source>
</evidence>
<organism evidence="5 6">
    <name type="scientific">Aegilops tauschii subsp. strangulata</name>
    <name type="common">Goatgrass</name>
    <dbReference type="NCBI Taxonomy" id="200361"/>
    <lineage>
        <taxon>Eukaryota</taxon>
        <taxon>Viridiplantae</taxon>
        <taxon>Streptophyta</taxon>
        <taxon>Embryophyta</taxon>
        <taxon>Tracheophyta</taxon>
        <taxon>Spermatophyta</taxon>
        <taxon>Magnoliopsida</taxon>
        <taxon>Liliopsida</taxon>
        <taxon>Poales</taxon>
        <taxon>Poaceae</taxon>
        <taxon>BOP clade</taxon>
        <taxon>Pooideae</taxon>
        <taxon>Triticodae</taxon>
        <taxon>Triticeae</taxon>
        <taxon>Triticinae</taxon>
        <taxon>Aegilops</taxon>
    </lineage>
</organism>
<reference evidence="5" key="3">
    <citation type="journal article" date="2017" name="Nature">
        <title>Genome sequence of the progenitor of the wheat D genome Aegilops tauschii.</title>
        <authorList>
            <person name="Luo M.C."/>
            <person name="Gu Y.Q."/>
            <person name="Puiu D."/>
            <person name="Wang H."/>
            <person name="Twardziok S.O."/>
            <person name="Deal K.R."/>
            <person name="Huo N."/>
            <person name="Zhu T."/>
            <person name="Wang L."/>
            <person name="Wang Y."/>
            <person name="McGuire P.E."/>
            <person name="Liu S."/>
            <person name="Long H."/>
            <person name="Ramasamy R.K."/>
            <person name="Rodriguez J.C."/>
            <person name="Van S.L."/>
            <person name="Yuan L."/>
            <person name="Wang Z."/>
            <person name="Xia Z."/>
            <person name="Xiao L."/>
            <person name="Anderson O.D."/>
            <person name="Ouyang S."/>
            <person name="Liang Y."/>
            <person name="Zimin A.V."/>
            <person name="Pertea G."/>
            <person name="Qi P."/>
            <person name="Bennetzen J.L."/>
            <person name="Dai X."/>
            <person name="Dawson M.W."/>
            <person name="Muller H.G."/>
            <person name="Kugler K."/>
            <person name="Rivarola-Duarte L."/>
            <person name="Spannagl M."/>
            <person name="Mayer K.F.X."/>
            <person name="Lu F.H."/>
            <person name="Bevan M.W."/>
            <person name="Leroy P."/>
            <person name="Li P."/>
            <person name="You F.M."/>
            <person name="Sun Q."/>
            <person name="Liu Z."/>
            <person name="Lyons E."/>
            <person name="Wicker T."/>
            <person name="Salzberg S.L."/>
            <person name="Devos K.M."/>
            <person name="Dvorak J."/>
        </authorList>
    </citation>
    <scope>NUCLEOTIDE SEQUENCE [LARGE SCALE GENOMIC DNA]</scope>
    <source>
        <strain evidence="5">cv. AL8/78</strain>
    </source>
</reference>
<dbReference type="SUPFAM" id="SSF53474">
    <property type="entry name" value="alpha/beta-Hydrolases"/>
    <property type="match status" value="1"/>
</dbReference>
<keyword evidence="6" id="KW-1185">Reference proteome</keyword>
<dbReference type="InterPro" id="IPR001563">
    <property type="entry name" value="Peptidase_S10"/>
</dbReference>
<dbReference type="Proteomes" id="UP000015105">
    <property type="component" value="Chromosome 6D"/>
</dbReference>
<comment type="similarity">
    <text evidence="1">Belongs to the peptidase S10 family.</text>
</comment>
<dbReference type="EnsemblPlants" id="AET6Gv20068300.20">
    <property type="protein sequence ID" value="AET6Gv20068300.20"/>
    <property type="gene ID" value="AET6Gv20068300"/>
</dbReference>
<dbReference type="PANTHER" id="PTHR11802">
    <property type="entry name" value="SERINE PROTEASE FAMILY S10 SERINE CARBOXYPEPTIDASE"/>
    <property type="match status" value="1"/>
</dbReference>
<dbReference type="Gene3D" id="3.40.50.1820">
    <property type="entry name" value="alpha/beta hydrolase"/>
    <property type="match status" value="1"/>
</dbReference>
<reference evidence="6" key="1">
    <citation type="journal article" date="2014" name="Science">
        <title>Ancient hybridizations among the ancestral genomes of bread wheat.</title>
        <authorList>
            <consortium name="International Wheat Genome Sequencing Consortium,"/>
            <person name="Marcussen T."/>
            <person name="Sandve S.R."/>
            <person name="Heier L."/>
            <person name="Spannagl M."/>
            <person name="Pfeifer M."/>
            <person name="Jakobsen K.S."/>
            <person name="Wulff B.B."/>
            <person name="Steuernagel B."/>
            <person name="Mayer K.F."/>
            <person name="Olsen O.A."/>
        </authorList>
    </citation>
    <scope>NUCLEOTIDE SEQUENCE [LARGE SCALE GENOMIC DNA]</scope>
    <source>
        <strain evidence="6">cv. AL8/78</strain>
    </source>
</reference>
<evidence type="ECO:0000256" key="4">
    <source>
        <dbReference type="ARBA" id="ARBA00023180"/>
    </source>
</evidence>
<dbReference type="GO" id="GO:0016747">
    <property type="term" value="F:acyltransferase activity, transferring groups other than amino-acyl groups"/>
    <property type="evidence" value="ECO:0007669"/>
    <property type="project" value="TreeGrafter"/>
</dbReference>
<dbReference type="InterPro" id="IPR029058">
    <property type="entry name" value="AB_hydrolase_fold"/>
</dbReference>